<proteinExistence type="inferred from homology"/>
<dbReference type="eggNOG" id="COG0589">
    <property type="taxonomic scope" value="Bacteria"/>
</dbReference>
<comment type="similarity">
    <text evidence="1">Belongs to the universal stress protein A family.</text>
</comment>
<dbReference type="PANTHER" id="PTHR46268">
    <property type="entry name" value="STRESS RESPONSE PROTEIN NHAX"/>
    <property type="match status" value="1"/>
</dbReference>
<evidence type="ECO:0000259" key="2">
    <source>
        <dbReference type="Pfam" id="PF00582"/>
    </source>
</evidence>
<evidence type="ECO:0000313" key="3">
    <source>
        <dbReference type="EMBL" id="EPX62105.1"/>
    </source>
</evidence>
<comment type="caution">
    <text evidence="3">The sequence shown here is derived from an EMBL/GenBank/DDBJ whole genome shotgun (WGS) entry which is preliminary data.</text>
</comment>
<protein>
    <submittedName>
        <fullName evidence="3">Universal stress family protein</fullName>
    </submittedName>
</protein>
<dbReference type="InterPro" id="IPR014729">
    <property type="entry name" value="Rossmann-like_a/b/a_fold"/>
</dbReference>
<organism evidence="3 4">
    <name type="scientific">Cystobacter fuscus (strain ATCC 25194 / DSM 2262 / NBRC 100088 / M29)</name>
    <dbReference type="NCBI Taxonomy" id="1242864"/>
    <lineage>
        <taxon>Bacteria</taxon>
        <taxon>Pseudomonadati</taxon>
        <taxon>Myxococcota</taxon>
        <taxon>Myxococcia</taxon>
        <taxon>Myxococcales</taxon>
        <taxon>Cystobacterineae</taxon>
        <taxon>Archangiaceae</taxon>
        <taxon>Cystobacter</taxon>
    </lineage>
</organism>
<dbReference type="PRINTS" id="PR01438">
    <property type="entry name" value="UNVRSLSTRESS"/>
</dbReference>
<dbReference type="Proteomes" id="UP000011682">
    <property type="component" value="Unassembled WGS sequence"/>
</dbReference>
<dbReference type="CDD" id="cd00293">
    <property type="entry name" value="USP-like"/>
    <property type="match status" value="2"/>
</dbReference>
<dbReference type="InterPro" id="IPR006016">
    <property type="entry name" value="UspA"/>
</dbReference>
<dbReference type="AlphaFoldDB" id="S9PCM4"/>
<gene>
    <name evidence="3" type="ORF">D187_010009</name>
</gene>
<reference evidence="3" key="1">
    <citation type="submission" date="2013-05" db="EMBL/GenBank/DDBJ databases">
        <title>Genome assembly of Cystobacter fuscus DSM 2262.</title>
        <authorList>
            <person name="Sharma G."/>
            <person name="Khatri I."/>
            <person name="Kaur C."/>
            <person name="Mayilraj S."/>
            <person name="Subramanian S."/>
        </authorList>
    </citation>
    <scope>NUCLEOTIDE SEQUENCE [LARGE SCALE GENOMIC DNA]</scope>
    <source>
        <strain evidence="3">DSM 2262</strain>
    </source>
</reference>
<dbReference type="EMBL" id="ANAH02000008">
    <property type="protein sequence ID" value="EPX62105.1"/>
    <property type="molecule type" value="Genomic_DNA"/>
</dbReference>
<sequence length="297" mass="32500">MGLSRVLVATDFSPHSSCALARALQLPLRKGAEILLVHALSAEASEKGRHEEQEALARHALEESVHHTQEARAQVACDVRGLLVWGIPAEALTQTARDFGAELVVLGRPRHPGSLLERMRERLAGGLIERIPTALLVVGPPPVCPYRRPLVAVDFTEASRRALETVLRLCPGASRVAVLHGYDTSYVLVLHQSAAQPSRIMEYLREAKARARTELQRFLVPYRDAGVHFDELVRSGEATACILEIAQQEQADLVAVGRHLRLGLGRIVRPHTAPQIARESSCDVLVLEAPLSGQSRP</sequence>
<dbReference type="SUPFAM" id="SSF52402">
    <property type="entry name" value="Adenine nucleotide alpha hydrolases-like"/>
    <property type="match status" value="2"/>
</dbReference>
<dbReference type="InterPro" id="IPR006015">
    <property type="entry name" value="Universal_stress_UspA"/>
</dbReference>
<evidence type="ECO:0000256" key="1">
    <source>
        <dbReference type="ARBA" id="ARBA00008791"/>
    </source>
</evidence>
<evidence type="ECO:0000313" key="4">
    <source>
        <dbReference type="Proteomes" id="UP000011682"/>
    </source>
</evidence>
<dbReference type="Gene3D" id="3.40.50.620">
    <property type="entry name" value="HUPs"/>
    <property type="match status" value="2"/>
</dbReference>
<keyword evidence="4" id="KW-1185">Reference proteome</keyword>
<name>S9PCM4_CYSF2</name>
<accession>S9PCM4</accession>
<feature type="domain" description="UspA" evidence="2">
    <location>
        <begin position="146"/>
        <end position="287"/>
    </location>
</feature>
<dbReference type="PANTHER" id="PTHR46268:SF15">
    <property type="entry name" value="UNIVERSAL STRESS PROTEIN HP_0031"/>
    <property type="match status" value="1"/>
</dbReference>
<dbReference type="Pfam" id="PF00582">
    <property type="entry name" value="Usp"/>
    <property type="match status" value="2"/>
</dbReference>
<feature type="domain" description="UspA" evidence="2">
    <location>
        <begin position="5"/>
        <end position="138"/>
    </location>
</feature>